<dbReference type="InterPro" id="IPR020846">
    <property type="entry name" value="MFS_dom"/>
</dbReference>
<evidence type="ECO:0000259" key="8">
    <source>
        <dbReference type="PROSITE" id="PS50850"/>
    </source>
</evidence>
<feature type="transmembrane region" description="Helical" evidence="7">
    <location>
        <begin position="42"/>
        <end position="68"/>
    </location>
</feature>
<dbReference type="InterPro" id="IPR011701">
    <property type="entry name" value="MFS"/>
</dbReference>
<dbReference type="InterPro" id="IPR005829">
    <property type="entry name" value="Sugar_transporter_CS"/>
</dbReference>
<dbReference type="PROSITE" id="PS50850">
    <property type="entry name" value="MFS"/>
    <property type="match status" value="1"/>
</dbReference>
<dbReference type="Gene3D" id="1.20.1250.20">
    <property type="entry name" value="MFS general substrate transporter like domains"/>
    <property type="match status" value="1"/>
</dbReference>
<evidence type="ECO:0000256" key="2">
    <source>
        <dbReference type="ARBA" id="ARBA00022448"/>
    </source>
</evidence>
<feature type="domain" description="Major facilitator superfamily (MFS) profile" evidence="8">
    <location>
        <begin position="42"/>
        <end position="420"/>
    </location>
</feature>
<accession>A0ABP2CRL9</accession>
<feature type="transmembrane region" description="Helical" evidence="7">
    <location>
        <begin position="396"/>
        <end position="413"/>
    </location>
</feature>
<feature type="transmembrane region" description="Helical" evidence="7">
    <location>
        <begin position="309"/>
        <end position="327"/>
    </location>
</feature>
<evidence type="ECO:0000313" key="10">
    <source>
        <dbReference type="Proteomes" id="UP000016543"/>
    </source>
</evidence>
<name>A0ABP2CRL9_9GAMM</name>
<comment type="caution">
    <text evidence="9">The sequence shown here is derived from an EMBL/GenBank/DDBJ whole genome shotgun (WGS) entry which is preliminary data.</text>
</comment>
<dbReference type="InterPro" id="IPR050171">
    <property type="entry name" value="MFS_Transporters"/>
</dbReference>
<feature type="transmembrane region" description="Helical" evidence="7">
    <location>
        <begin position="133"/>
        <end position="153"/>
    </location>
</feature>
<keyword evidence="2" id="KW-0813">Transport</keyword>
<keyword evidence="3" id="KW-1003">Cell membrane</keyword>
<keyword evidence="5 7" id="KW-1133">Transmembrane helix</keyword>
<evidence type="ECO:0000256" key="3">
    <source>
        <dbReference type="ARBA" id="ARBA00022475"/>
    </source>
</evidence>
<feature type="transmembrane region" description="Helical" evidence="7">
    <location>
        <begin position="368"/>
        <end position="390"/>
    </location>
</feature>
<dbReference type="Gene3D" id="3.30.70.100">
    <property type="match status" value="1"/>
</dbReference>
<keyword evidence="10" id="KW-1185">Reference proteome</keyword>
<evidence type="ECO:0000256" key="6">
    <source>
        <dbReference type="ARBA" id="ARBA00023136"/>
    </source>
</evidence>
<dbReference type="RefSeq" id="WP_006956837.1">
    <property type="nucleotide sequence ID" value="NZ_CH672409.1"/>
</dbReference>
<keyword evidence="6 7" id="KW-0472">Membrane</keyword>
<evidence type="ECO:0000256" key="7">
    <source>
        <dbReference type="SAM" id="Phobius"/>
    </source>
</evidence>
<reference evidence="9 10" key="1">
    <citation type="submission" date="2006-01" db="EMBL/GenBank/DDBJ databases">
        <authorList>
            <person name="Brettar I."/>
            <person name="Hofle M."/>
            <person name="Ferriera S."/>
            <person name="Johnson J."/>
            <person name="Kravitz S."/>
            <person name="Halpern A."/>
            <person name="Remington K."/>
            <person name="Beeson K."/>
            <person name="Tran B."/>
            <person name="Rogers Y.-H."/>
            <person name="Friedman R."/>
            <person name="Venter J.C."/>
        </authorList>
    </citation>
    <scope>NUCLEOTIDE SEQUENCE [LARGE SCALE GENOMIC DNA]</scope>
    <source>
        <strain evidence="9 10">OS145</strain>
    </source>
</reference>
<feature type="transmembrane region" description="Helical" evidence="7">
    <location>
        <begin position="196"/>
        <end position="215"/>
    </location>
</feature>
<evidence type="ECO:0000313" key="9">
    <source>
        <dbReference type="EMBL" id="EAQ31369.1"/>
    </source>
</evidence>
<dbReference type="PANTHER" id="PTHR23517:SF2">
    <property type="entry name" value="MULTIDRUG RESISTANCE PROTEIN MDTH"/>
    <property type="match status" value="1"/>
</dbReference>
<dbReference type="InterPro" id="IPR036259">
    <property type="entry name" value="MFS_trans_sf"/>
</dbReference>
<dbReference type="PANTHER" id="PTHR23517">
    <property type="entry name" value="RESISTANCE PROTEIN MDTM, PUTATIVE-RELATED-RELATED"/>
    <property type="match status" value="1"/>
</dbReference>
<dbReference type="Proteomes" id="UP000016543">
    <property type="component" value="Unassembled WGS sequence"/>
</dbReference>
<evidence type="ECO:0000256" key="4">
    <source>
        <dbReference type="ARBA" id="ARBA00022692"/>
    </source>
</evidence>
<feature type="transmembrane region" description="Helical" evidence="7">
    <location>
        <begin position="109"/>
        <end position="127"/>
    </location>
</feature>
<dbReference type="CDD" id="cd17472">
    <property type="entry name" value="MFS_YajR_like"/>
    <property type="match status" value="1"/>
</dbReference>
<dbReference type="PROSITE" id="PS00216">
    <property type="entry name" value="SUGAR_TRANSPORT_1"/>
    <property type="match status" value="1"/>
</dbReference>
<dbReference type="EMBL" id="AAMX01000018">
    <property type="protein sequence ID" value="EAQ31369.1"/>
    <property type="molecule type" value="Genomic_DNA"/>
</dbReference>
<gene>
    <name evidence="9" type="ORF">OS145_05640</name>
</gene>
<keyword evidence="4 7" id="KW-0812">Transmembrane</keyword>
<dbReference type="Pfam" id="PF07690">
    <property type="entry name" value="MFS_1"/>
    <property type="match status" value="1"/>
</dbReference>
<feature type="transmembrane region" description="Helical" evidence="7">
    <location>
        <begin position="165"/>
        <end position="184"/>
    </location>
</feature>
<sequence length="488" mass="52483">MIQPSEPSIIAQTWVSGTMPARSFIIASIMSQQQLNRTEKRAAFALASVFGIRMLGLFLIMPVMAIYAHEYPDYTPALMGIALGAYGLTQAFFQIPLGMLSDRIGRRPIIVGGLLVFALGSMIAAQADSLVGVVVGRAVQGIGAIAAAILAMAADVSRDNQRSKVMAIIGMCIGLAFALALIIGPLLADHIGLQGLFWFTAASALVGIGLLLVAVPKALTKSARREALPVATELKHLVRHRQLWLLNGGVFVLHAVLTSWFISLPTLLAAHEIRTEYHALFYLPTLVLSIALMVPMIIHGAKTNQHVTWFRLSILLLMVGATLITWWGASLIVIAIALVVFFTGFNFLEATLPSLLTRIAPAGSKGSASGIYSTCQFSGAFVGGALGGWLLQTYQLKGIGVASLAILALWFVLSRLMQNPKAVTNVVISLKGLEQQTLDQFNDALLGISGVEEVRYAPDDATSYLKVDKKQYDEHAVEALIERHKSAQ</sequence>
<feature type="transmembrane region" description="Helical" evidence="7">
    <location>
        <begin position="74"/>
        <end position="97"/>
    </location>
</feature>
<dbReference type="SUPFAM" id="SSF103473">
    <property type="entry name" value="MFS general substrate transporter"/>
    <property type="match status" value="1"/>
</dbReference>
<feature type="transmembrane region" description="Helical" evidence="7">
    <location>
        <begin position="244"/>
        <end position="267"/>
    </location>
</feature>
<evidence type="ECO:0000256" key="5">
    <source>
        <dbReference type="ARBA" id="ARBA00022989"/>
    </source>
</evidence>
<proteinExistence type="predicted"/>
<organism evidence="9 10">
    <name type="scientific">Idiomarina baltica OS145</name>
    <dbReference type="NCBI Taxonomy" id="314276"/>
    <lineage>
        <taxon>Bacteria</taxon>
        <taxon>Pseudomonadati</taxon>
        <taxon>Pseudomonadota</taxon>
        <taxon>Gammaproteobacteria</taxon>
        <taxon>Alteromonadales</taxon>
        <taxon>Idiomarinaceae</taxon>
        <taxon>Idiomarina</taxon>
    </lineage>
</organism>
<feature type="transmembrane region" description="Helical" evidence="7">
    <location>
        <begin position="333"/>
        <end position="356"/>
    </location>
</feature>
<feature type="transmembrane region" description="Helical" evidence="7">
    <location>
        <begin position="279"/>
        <end position="297"/>
    </location>
</feature>
<protein>
    <submittedName>
        <fullName evidence="9">Permease of the major facilitator superfamily protein</fullName>
    </submittedName>
</protein>
<evidence type="ECO:0000256" key="1">
    <source>
        <dbReference type="ARBA" id="ARBA00004651"/>
    </source>
</evidence>
<comment type="subcellular location">
    <subcellularLocation>
        <location evidence="1">Cell membrane</location>
        <topology evidence="1">Multi-pass membrane protein</topology>
    </subcellularLocation>
</comment>